<dbReference type="SUPFAM" id="SSF109755">
    <property type="entry name" value="PhoU-like"/>
    <property type="match status" value="1"/>
</dbReference>
<dbReference type="PANTHER" id="PTHR42930">
    <property type="entry name" value="PHOSPHATE-SPECIFIC TRANSPORT SYSTEM ACCESSORY PROTEIN PHOU"/>
    <property type="match status" value="1"/>
</dbReference>
<evidence type="ECO:0000256" key="5">
    <source>
        <dbReference type="ARBA" id="ARBA00022490"/>
    </source>
</evidence>
<accession>A0A0M2KHH7</accession>
<gene>
    <name evidence="9" type="ORF">AV903_19765</name>
    <name evidence="10" type="ORF">SY86_16640</name>
</gene>
<feature type="domain" description="PhoU" evidence="8">
    <location>
        <begin position="129"/>
        <end position="213"/>
    </location>
</feature>
<keyword evidence="4 7" id="KW-0813">Transport</keyword>
<evidence type="ECO:0000256" key="4">
    <source>
        <dbReference type="ARBA" id="ARBA00022448"/>
    </source>
</evidence>
<dbReference type="FunFam" id="1.20.58.220:FF:000002">
    <property type="entry name" value="Phosphate-specific transport system accessory protein PhoU"/>
    <property type="match status" value="1"/>
</dbReference>
<dbReference type="Proteomes" id="UP000264980">
    <property type="component" value="Chromosome"/>
</dbReference>
<evidence type="ECO:0000256" key="7">
    <source>
        <dbReference type="PIRNR" id="PIRNR003107"/>
    </source>
</evidence>
<dbReference type="RefSeq" id="WP_016192999.1">
    <property type="nucleotide sequence ID" value="NZ_CP013970.1"/>
</dbReference>
<dbReference type="GO" id="GO:0030643">
    <property type="term" value="P:intracellular phosphate ion homeostasis"/>
    <property type="evidence" value="ECO:0007669"/>
    <property type="project" value="InterPro"/>
</dbReference>
<evidence type="ECO:0000313" key="10">
    <source>
        <dbReference type="EMBL" id="KKF36698.1"/>
    </source>
</evidence>
<evidence type="ECO:0000256" key="1">
    <source>
        <dbReference type="ARBA" id="ARBA00004496"/>
    </source>
</evidence>
<evidence type="ECO:0000313" key="9">
    <source>
        <dbReference type="EMBL" id="AXF77769.1"/>
    </source>
</evidence>
<dbReference type="Gene3D" id="1.20.58.220">
    <property type="entry name" value="Phosphate transport system protein phou homolog 2, domain 2"/>
    <property type="match status" value="1"/>
</dbReference>
<comment type="function">
    <text evidence="7">Part of the phosphate (Pho) regulon, which plays a key role in phosphate homeostasis. PhoU is essential for the repression of the Pho regulon at high phosphate conditions.</text>
</comment>
<evidence type="ECO:0000256" key="3">
    <source>
        <dbReference type="ARBA" id="ARBA00017264"/>
    </source>
</evidence>
<dbReference type="FunFam" id="1.20.58.220:FF:000001">
    <property type="entry name" value="Phosphate-specific transport system accessory protein PhoU"/>
    <property type="match status" value="1"/>
</dbReference>
<dbReference type="PANTHER" id="PTHR42930:SF3">
    <property type="entry name" value="PHOSPHATE-SPECIFIC TRANSPORT SYSTEM ACCESSORY PROTEIN PHOU"/>
    <property type="match status" value="1"/>
</dbReference>
<comment type="similarity">
    <text evidence="2 7">Belongs to the PhoU family.</text>
</comment>
<evidence type="ECO:0000256" key="2">
    <source>
        <dbReference type="ARBA" id="ARBA00008107"/>
    </source>
</evidence>
<protein>
    <recommendedName>
        <fullName evidence="3 7">Phosphate-specific transport system accessory protein PhoU</fullName>
    </recommendedName>
</protein>
<dbReference type="EMBL" id="JXNU01000003">
    <property type="protein sequence ID" value="KKF36698.1"/>
    <property type="molecule type" value="Genomic_DNA"/>
</dbReference>
<reference evidence="9" key="3">
    <citation type="submission" date="2016-01" db="EMBL/GenBank/DDBJ databases">
        <authorList>
            <person name="Oliw E.H."/>
        </authorList>
    </citation>
    <scope>NUCLEOTIDE SEQUENCE [LARGE SCALE GENOMIC DNA]</scope>
    <source>
        <strain evidence="9">MDcuke</strain>
    </source>
</reference>
<reference evidence="12" key="2">
    <citation type="submission" date="2016-01" db="EMBL/GenBank/DDBJ databases">
        <authorList>
            <person name="Shapiro L."/>
        </authorList>
    </citation>
    <scope>NUCLEOTIDE SEQUENCE [LARGE SCALE GENOMIC DNA]</scope>
    <source>
        <strain evidence="12">MDcuke</strain>
    </source>
</reference>
<dbReference type="GO" id="GO:0005737">
    <property type="term" value="C:cytoplasm"/>
    <property type="evidence" value="ECO:0007669"/>
    <property type="project" value="UniProtKB-SubCell"/>
</dbReference>
<dbReference type="InterPro" id="IPR028366">
    <property type="entry name" value="PhoU"/>
</dbReference>
<keyword evidence="11" id="KW-1185">Reference proteome</keyword>
<comment type="subcellular location">
    <subcellularLocation>
        <location evidence="1 7">Cytoplasm</location>
    </subcellularLocation>
</comment>
<comment type="subunit">
    <text evidence="7">Homodimer.</text>
</comment>
<dbReference type="NCBIfam" id="TIGR02135">
    <property type="entry name" value="phoU_full"/>
    <property type="match status" value="1"/>
</dbReference>
<dbReference type="Proteomes" id="UP000033924">
    <property type="component" value="Unassembled WGS sequence"/>
</dbReference>
<dbReference type="GO" id="GO:0045936">
    <property type="term" value="P:negative regulation of phosphate metabolic process"/>
    <property type="evidence" value="ECO:0007669"/>
    <property type="project" value="InterPro"/>
</dbReference>
<organism evidence="10 11">
    <name type="scientific">Erwinia tracheiphila</name>
    <dbReference type="NCBI Taxonomy" id="65700"/>
    <lineage>
        <taxon>Bacteria</taxon>
        <taxon>Pseudomonadati</taxon>
        <taxon>Pseudomonadota</taxon>
        <taxon>Gammaproteobacteria</taxon>
        <taxon>Enterobacterales</taxon>
        <taxon>Erwiniaceae</taxon>
        <taxon>Erwinia</taxon>
    </lineage>
</organism>
<dbReference type="STRING" id="65700.SY86_16640"/>
<dbReference type="InterPro" id="IPR026022">
    <property type="entry name" value="PhoU_dom"/>
</dbReference>
<reference evidence="10 11" key="1">
    <citation type="submission" date="2015-01" db="EMBL/GenBank/DDBJ databases">
        <title>Erwinia tracheiphila.</title>
        <authorList>
            <person name="Shapiro L.R."/>
        </authorList>
    </citation>
    <scope>NUCLEOTIDE SEQUENCE [LARGE SCALE GENOMIC DNA]</scope>
    <source>
        <strain evidence="10 11">BuffGH</strain>
    </source>
</reference>
<dbReference type="GO" id="GO:0006817">
    <property type="term" value="P:phosphate ion transport"/>
    <property type="evidence" value="ECO:0007669"/>
    <property type="project" value="UniProtKB-KW"/>
</dbReference>
<evidence type="ECO:0000313" key="12">
    <source>
        <dbReference type="Proteomes" id="UP000264980"/>
    </source>
</evidence>
<evidence type="ECO:0000313" key="11">
    <source>
        <dbReference type="Proteomes" id="UP000033924"/>
    </source>
</evidence>
<dbReference type="EMBL" id="CP013970">
    <property type="protein sequence ID" value="AXF77769.1"/>
    <property type="molecule type" value="Genomic_DNA"/>
</dbReference>
<keyword evidence="6 7" id="KW-0592">Phosphate transport</keyword>
<proteinExistence type="inferred from homology"/>
<dbReference type="InterPro" id="IPR038078">
    <property type="entry name" value="PhoU-like_sf"/>
</dbReference>
<dbReference type="PIRSF" id="PIRSF003107">
    <property type="entry name" value="PhoU"/>
    <property type="match status" value="1"/>
</dbReference>
<sequence>MDNLNLNKHISGQFNAELEHIRTQVLTMGGLVEQQLTNAIIAMHNQDGELAQRVIDGDNKVNMMEVSIDEACVRIIAKRQPAASDLRLVMAIIKAISELERIGDVAEKISRTALEKFGQQHQPLLVSLESLGYHTIQMLHDVLDAFARMDVNAAIDVYREDKKVDQEYESIVRQLMTYMMEDPRTIPSVLTALFCARAIERIGDRCQNICEIIFYFVKGQDFRHVGGDQLDKLLTGDKDNSNLPA</sequence>
<feature type="domain" description="PhoU" evidence="8">
    <location>
        <begin position="26"/>
        <end position="111"/>
    </location>
</feature>
<keyword evidence="5 7" id="KW-0963">Cytoplasm</keyword>
<evidence type="ECO:0000259" key="8">
    <source>
        <dbReference type="Pfam" id="PF01895"/>
    </source>
</evidence>
<name>A0A0M2KHH7_9GAMM</name>
<dbReference type="AlphaFoldDB" id="A0A0M2KHH7"/>
<dbReference type="Pfam" id="PF01895">
    <property type="entry name" value="PhoU"/>
    <property type="match status" value="2"/>
</dbReference>
<dbReference type="NCBIfam" id="NF008332">
    <property type="entry name" value="PRK11115.1"/>
    <property type="match status" value="1"/>
</dbReference>
<dbReference type="PATRIC" id="fig|65700.7.peg.4174"/>
<evidence type="ECO:0000256" key="6">
    <source>
        <dbReference type="ARBA" id="ARBA00022592"/>
    </source>
</evidence>